<dbReference type="InterPro" id="IPR002130">
    <property type="entry name" value="Cyclophilin-type_PPIase_dom"/>
</dbReference>
<feature type="compositionally biased region" description="Polar residues" evidence="3">
    <location>
        <begin position="1"/>
        <end position="13"/>
    </location>
</feature>
<dbReference type="AlphaFoldDB" id="A0A7K0E024"/>
<evidence type="ECO:0000313" key="6">
    <source>
        <dbReference type="Proteomes" id="UP000431401"/>
    </source>
</evidence>
<dbReference type="InterPro" id="IPR029000">
    <property type="entry name" value="Cyclophilin-like_dom_sf"/>
</dbReference>
<dbReference type="Proteomes" id="UP000431401">
    <property type="component" value="Unassembled WGS sequence"/>
</dbReference>
<dbReference type="GO" id="GO:0003755">
    <property type="term" value="F:peptidyl-prolyl cis-trans isomerase activity"/>
    <property type="evidence" value="ECO:0007669"/>
    <property type="project" value="UniProtKB-UniRule"/>
</dbReference>
<proteinExistence type="inferred from homology"/>
<evidence type="ECO:0000256" key="3">
    <source>
        <dbReference type="SAM" id="MobiDB-lite"/>
    </source>
</evidence>
<feature type="domain" description="PPIase cyclophilin-type" evidence="4">
    <location>
        <begin position="94"/>
        <end position="237"/>
    </location>
</feature>
<evidence type="ECO:0000259" key="4">
    <source>
        <dbReference type="PROSITE" id="PS50072"/>
    </source>
</evidence>
<dbReference type="SUPFAM" id="SSF50891">
    <property type="entry name" value="Cyclophilin-like"/>
    <property type="match status" value="1"/>
</dbReference>
<feature type="region of interest" description="Disordered" evidence="3">
    <location>
        <begin position="1"/>
        <end position="20"/>
    </location>
</feature>
<sequence>MRTDSQAPQLDVQQSRRRRPTRALRRFGLATAGLSIAVLSAGHAAAAPAPLHQAVAGCSAPTDGQPNGKQFPGEPALSIDPGSGYSATLQTNCGPITVALDATNAPHTVNSFVFLAGQQYFDHSRCHRLTTQGIYVLQCGDPTGTGRGGPGYRFQDENLAGAVYPAGTVAMANSGPNSNGSQFFLVYKDSQLPANYTPFGRITAGMDVLQNIAGGGTADGSSDGSPAAGVVLDSVAADQD</sequence>
<feature type="compositionally biased region" description="Low complexity" evidence="3">
    <location>
        <begin position="219"/>
        <end position="229"/>
    </location>
</feature>
<comment type="catalytic activity">
    <reaction evidence="2">
        <text>[protein]-peptidylproline (omega=180) = [protein]-peptidylproline (omega=0)</text>
        <dbReference type="Rhea" id="RHEA:16237"/>
        <dbReference type="Rhea" id="RHEA-COMP:10747"/>
        <dbReference type="Rhea" id="RHEA-COMP:10748"/>
        <dbReference type="ChEBI" id="CHEBI:83833"/>
        <dbReference type="ChEBI" id="CHEBI:83834"/>
        <dbReference type="EC" id="5.2.1.8"/>
    </reaction>
</comment>
<keyword evidence="6" id="KW-1185">Reference proteome</keyword>
<accession>A0A7K0E024</accession>
<dbReference type="EC" id="5.2.1.8" evidence="2"/>
<comment type="similarity">
    <text evidence="2">Belongs to the cyclophilin-type PPIase family.</text>
</comment>
<organism evidence="5 6">
    <name type="scientific">Nocardia aurantia</name>
    <dbReference type="NCBI Taxonomy" id="2585199"/>
    <lineage>
        <taxon>Bacteria</taxon>
        <taxon>Bacillati</taxon>
        <taxon>Actinomycetota</taxon>
        <taxon>Actinomycetes</taxon>
        <taxon>Mycobacteriales</taxon>
        <taxon>Nocardiaceae</taxon>
        <taxon>Nocardia</taxon>
    </lineage>
</organism>
<name>A0A7K0E024_9NOCA</name>
<evidence type="ECO:0000313" key="5">
    <source>
        <dbReference type="EMBL" id="MQY31409.1"/>
    </source>
</evidence>
<keyword evidence="2" id="KW-0697">Rotamase</keyword>
<dbReference type="Pfam" id="PF00160">
    <property type="entry name" value="Pro_isomerase"/>
    <property type="match status" value="1"/>
</dbReference>
<dbReference type="Gene3D" id="2.40.100.10">
    <property type="entry name" value="Cyclophilin-like"/>
    <property type="match status" value="1"/>
</dbReference>
<dbReference type="PANTHER" id="PTHR45625">
    <property type="entry name" value="PEPTIDYL-PROLYL CIS-TRANS ISOMERASE-RELATED"/>
    <property type="match status" value="1"/>
</dbReference>
<dbReference type="InterPro" id="IPR044666">
    <property type="entry name" value="Cyclophilin_A-like"/>
</dbReference>
<gene>
    <name evidence="5" type="ORF">NRB56_70180</name>
</gene>
<comment type="function">
    <text evidence="1 2">PPIases accelerate the folding of proteins. It catalyzes the cis-trans isomerization of proline imidic peptide bonds in oligopeptides.</text>
</comment>
<dbReference type="CDD" id="cd00317">
    <property type="entry name" value="cyclophilin"/>
    <property type="match status" value="1"/>
</dbReference>
<dbReference type="RefSeq" id="WP_319943978.1">
    <property type="nucleotide sequence ID" value="NZ_WEGI01000019.1"/>
</dbReference>
<dbReference type="PRINTS" id="PR00153">
    <property type="entry name" value="CSAPPISMRASE"/>
</dbReference>
<dbReference type="EMBL" id="WEGI01000019">
    <property type="protein sequence ID" value="MQY31409.1"/>
    <property type="molecule type" value="Genomic_DNA"/>
</dbReference>
<keyword evidence="2" id="KW-0413">Isomerase</keyword>
<comment type="caution">
    <text evidence="5">The sequence shown here is derived from an EMBL/GenBank/DDBJ whole genome shotgun (WGS) entry which is preliminary data.</text>
</comment>
<reference evidence="5 6" key="1">
    <citation type="submission" date="2019-10" db="EMBL/GenBank/DDBJ databases">
        <title>Nocardia macrotermitis sp. nov. and Nocardia aurantia sp. nov., isolated from the gut of fungus growing-termite Macrotermes natalensis.</title>
        <authorList>
            <person name="Benndorf R."/>
            <person name="Schwitalla J."/>
            <person name="Martin K."/>
            <person name="De Beer W."/>
            <person name="Kaster A.-K."/>
            <person name="Vollmers J."/>
            <person name="Poulsen M."/>
            <person name="Beemelmanns C."/>
        </authorList>
    </citation>
    <scope>NUCLEOTIDE SEQUENCE [LARGE SCALE GENOMIC DNA]</scope>
    <source>
        <strain evidence="5 6">RB56</strain>
    </source>
</reference>
<evidence type="ECO:0000256" key="1">
    <source>
        <dbReference type="ARBA" id="ARBA00002388"/>
    </source>
</evidence>
<dbReference type="PANTHER" id="PTHR45625:SF3">
    <property type="entry name" value="PEPTIDYL-PROLYL CIS-TRANS ISOMERASE B-RELATED"/>
    <property type="match status" value="1"/>
</dbReference>
<evidence type="ECO:0000256" key="2">
    <source>
        <dbReference type="RuleBase" id="RU363019"/>
    </source>
</evidence>
<protein>
    <recommendedName>
        <fullName evidence="2">Peptidyl-prolyl cis-trans isomerase</fullName>
        <shortName evidence="2">PPIase</shortName>
        <ecNumber evidence="2">5.2.1.8</ecNumber>
    </recommendedName>
</protein>
<dbReference type="PROSITE" id="PS50072">
    <property type="entry name" value="CSA_PPIASE_2"/>
    <property type="match status" value="1"/>
</dbReference>
<feature type="region of interest" description="Disordered" evidence="3">
    <location>
        <begin position="217"/>
        <end position="240"/>
    </location>
</feature>